<feature type="region of interest" description="Disordered" evidence="1">
    <location>
        <begin position="1"/>
        <end position="20"/>
    </location>
</feature>
<protein>
    <submittedName>
        <fullName evidence="3">DUF2391 domain-containing protein</fullName>
    </submittedName>
</protein>
<dbReference type="EMBL" id="JAOPJZ010000001">
    <property type="protein sequence ID" value="MCU4750547.1"/>
    <property type="molecule type" value="Genomic_DNA"/>
</dbReference>
<evidence type="ECO:0000313" key="3">
    <source>
        <dbReference type="EMBL" id="MCU4750547.1"/>
    </source>
</evidence>
<evidence type="ECO:0000256" key="1">
    <source>
        <dbReference type="SAM" id="MobiDB-lite"/>
    </source>
</evidence>
<sequence length="213" mass="23218">MTMDDAGRSPVDGGPENPDIDDLLTKLEALKETVDDPKEVQKVEQTISLVERMPGSGAFTKRITKYTSRDIAQSFVGAVVFSLPLLVEDGVFEIAEWFLEITVGGIPVFLVANVLFILGLTAGLLYYADFRDVQMKHPFFGVIPRRYVGVILVSFLTAFGTMVLWGRLHEADPTALEQLSRVTVIWAAAALGAVIGDILPGESTGTDLSERSK</sequence>
<accession>A0AAP2Z4R4</accession>
<reference evidence="3 4" key="1">
    <citation type="submission" date="2022-09" db="EMBL/GenBank/DDBJ databases">
        <title>Enrichment on poylsaccharides allowed isolation of novel metabolic and taxonomic groups of Haloarchaea.</title>
        <authorList>
            <person name="Sorokin D.Y."/>
            <person name="Elcheninov A.G."/>
            <person name="Khizhniak T.V."/>
            <person name="Kolganova T.V."/>
            <person name="Kublanov I.V."/>
        </authorList>
    </citation>
    <scope>NUCLEOTIDE SEQUENCE [LARGE SCALE GENOMIC DNA]</scope>
    <source>
        <strain evidence="3 4">AArc-curdl1</strain>
    </source>
</reference>
<name>A0AAP2Z4R4_9EURY</name>
<gene>
    <name evidence="3" type="ORF">OB919_00890</name>
</gene>
<keyword evidence="2" id="KW-1133">Transmembrane helix</keyword>
<evidence type="ECO:0000256" key="2">
    <source>
        <dbReference type="SAM" id="Phobius"/>
    </source>
</evidence>
<evidence type="ECO:0000313" key="4">
    <source>
        <dbReference type="Proteomes" id="UP001321047"/>
    </source>
</evidence>
<feature type="transmembrane region" description="Helical" evidence="2">
    <location>
        <begin position="107"/>
        <end position="127"/>
    </location>
</feature>
<organism evidence="3 4">
    <name type="scientific">Natronosalvus hydrolyticus</name>
    <dbReference type="NCBI Taxonomy" id="2979988"/>
    <lineage>
        <taxon>Archaea</taxon>
        <taxon>Methanobacteriati</taxon>
        <taxon>Methanobacteriota</taxon>
        <taxon>Stenosarchaea group</taxon>
        <taxon>Halobacteria</taxon>
        <taxon>Halobacteriales</taxon>
        <taxon>Natrialbaceae</taxon>
        <taxon>Natronosalvus</taxon>
    </lineage>
</organism>
<comment type="caution">
    <text evidence="3">The sequence shown here is derived from an EMBL/GenBank/DDBJ whole genome shotgun (WGS) entry which is preliminary data.</text>
</comment>
<dbReference type="Proteomes" id="UP001321047">
    <property type="component" value="Unassembled WGS sequence"/>
</dbReference>
<keyword evidence="4" id="KW-1185">Reference proteome</keyword>
<feature type="transmembrane region" description="Helical" evidence="2">
    <location>
        <begin position="178"/>
        <end position="199"/>
    </location>
</feature>
<feature type="transmembrane region" description="Helical" evidence="2">
    <location>
        <begin position="147"/>
        <end position="166"/>
    </location>
</feature>
<keyword evidence="2" id="KW-0472">Membrane</keyword>
<dbReference type="AlphaFoldDB" id="A0AAP2Z4R4"/>
<proteinExistence type="predicted"/>
<dbReference type="RefSeq" id="WP_342805435.1">
    <property type="nucleotide sequence ID" value="NZ_JAOPJZ010000001.1"/>
</dbReference>
<keyword evidence="2" id="KW-0812">Transmembrane</keyword>
<feature type="transmembrane region" description="Helical" evidence="2">
    <location>
        <begin position="71"/>
        <end position="87"/>
    </location>
</feature>